<comment type="caution">
    <text evidence="3">The sequence shown here is derived from an EMBL/GenBank/DDBJ whole genome shotgun (WGS) entry which is preliminary data.</text>
</comment>
<protein>
    <recommendedName>
        <fullName evidence="2">HAT C-terminal dimerisation domain-containing protein</fullName>
    </recommendedName>
</protein>
<evidence type="ECO:0000256" key="1">
    <source>
        <dbReference type="SAM" id="MobiDB-lite"/>
    </source>
</evidence>
<keyword evidence="4" id="KW-1185">Reference proteome</keyword>
<evidence type="ECO:0000313" key="3">
    <source>
        <dbReference type="EMBL" id="KAF3851385.1"/>
    </source>
</evidence>
<dbReference type="InterPro" id="IPR008906">
    <property type="entry name" value="HATC_C_dom"/>
</dbReference>
<feature type="region of interest" description="Disordered" evidence="1">
    <location>
        <begin position="1"/>
        <end position="29"/>
    </location>
</feature>
<organism evidence="3 4">
    <name type="scientific">Dissostichus mawsoni</name>
    <name type="common">Antarctic cod</name>
    <dbReference type="NCBI Taxonomy" id="36200"/>
    <lineage>
        <taxon>Eukaryota</taxon>
        <taxon>Metazoa</taxon>
        <taxon>Chordata</taxon>
        <taxon>Craniata</taxon>
        <taxon>Vertebrata</taxon>
        <taxon>Euteleostomi</taxon>
        <taxon>Actinopterygii</taxon>
        <taxon>Neopterygii</taxon>
        <taxon>Teleostei</taxon>
        <taxon>Neoteleostei</taxon>
        <taxon>Acanthomorphata</taxon>
        <taxon>Eupercaria</taxon>
        <taxon>Perciformes</taxon>
        <taxon>Notothenioidei</taxon>
        <taxon>Nototheniidae</taxon>
        <taxon>Dissostichus</taxon>
    </lineage>
</organism>
<evidence type="ECO:0000259" key="2">
    <source>
        <dbReference type="Pfam" id="PF05699"/>
    </source>
</evidence>
<dbReference type="PANTHER" id="PTHR46880">
    <property type="entry name" value="RAS-ASSOCIATING DOMAIN-CONTAINING PROTEIN"/>
    <property type="match status" value="1"/>
</dbReference>
<dbReference type="Proteomes" id="UP000518266">
    <property type="component" value="Unassembled WGS sequence"/>
</dbReference>
<dbReference type="EMBL" id="JAAKFY010000010">
    <property type="protein sequence ID" value="KAF3851385.1"/>
    <property type="molecule type" value="Genomic_DNA"/>
</dbReference>
<dbReference type="AlphaFoldDB" id="A0A7J5YPR6"/>
<dbReference type="OrthoDB" id="8909466at2759"/>
<feature type="compositionally biased region" description="Acidic residues" evidence="1">
    <location>
        <begin position="11"/>
        <end position="21"/>
    </location>
</feature>
<dbReference type="GO" id="GO:0046983">
    <property type="term" value="F:protein dimerization activity"/>
    <property type="evidence" value="ECO:0007669"/>
    <property type="project" value="InterPro"/>
</dbReference>
<gene>
    <name evidence="3" type="ORF">F7725_013157</name>
</gene>
<reference evidence="3 4" key="1">
    <citation type="submission" date="2020-03" db="EMBL/GenBank/DDBJ databases">
        <title>Dissostichus mawsoni Genome sequencing and assembly.</title>
        <authorList>
            <person name="Park H."/>
        </authorList>
    </citation>
    <scope>NUCLEOTIDE SEQUENCE [LARGE SCALE GENOMIC DNA]</scope>
    <source>
        <strain evidence="3">DM0001</strain>
        <tissue evidence="3">Muscle</tissue>
    </source>
</reference>
<feature type="domain" description="HAT C-terminal dimerisation" evidence="2">
    <location>
        <begin position="458"/>
        <end position="501"/>
    </location>
</feature>
<proteinExistence type="predicted"/>
<evidence type="ECO:0000313" key="4">
    <source>
        <dbReference type="Proteomes" id="UP000518266"/>
    </source>
</evidence>
<sequence length="556" mass="63807">MARKQDMTQQESEELEEEQWKEEERKKQQQGKIVLKKIMLKKQASQILTAQKIKVVWPNAGGSQVHIAEEWSKVKVTAYGATRAAQLQSLRRYTSIECQNIVKQLRKPWKRQKKKNGTLTSYMQRDHFLTTDRVFRTVYKIVKSARPFTDLPTNIDLQVMNGLDMGRTLHSDYSCATIRRHIGSEMRKRVVGKVLQSGTTFSVLIDESTTDSKKSVLIIYIRASLGMSEEPLTFFLDLYPALHKHFSDASVDPKRRSTERCMFSGLANRLSNATFVQNLGVMYDALVELSEFSLSLQDRNMTLPKAEASLSRQIRVLKSMAEQPGPRAEETQTAGDLKLFKGVPLTNNSRYCREINHQRFFHALAASIEMRMGCLPGKQRSKEEYQSFLNNVKVLQPSSWPDAYGVRYAEKEIQELCSFFKLDNGRQIQRGMREYIDMVRLKTVDEMIPPAPEELKPLLQAVNTLVISTAECERGFSQMNILTTSRSSLEVKSMSALLFIKCVGPPLNKFRPDVYVKTWLQSHCLAKNPKARASKIETKKHDYENLWKLLLDGGEW</sequence>
<name>A0A7J5YPR6_DISMA</name>
<dbReference type="PANTHER" id="PTHR46880:SF8">
    <property type="entry name" value="E3 SUMO-PROTEIN LIGASE KIAA1586"/>
    <property type="match status" value="1"/>
</dbReference>
<dbReference type="Pfam" id="PF05699">
    <property type="entry name" value="Dimer_Tnp_hAT"/>
    <property type="match status" value="1"/>
</dbReference>
<accession>A0A7J5YPR6</accession>
<feature type="non-terminal residue" evidence="3">
    <location>
        <position position="1"/>
    </location>
</feature>